<dbReference type="EMBL" id="CP061799">
    <property type="protein sequence ID" value="QTA80845.1"/>
    <property type="molecule type" value="Genomic_DNA"/>
</dbReference>
<keyword evidence="10" id="KW-1185">Reference proteome</keyword>
<evidence type="ECO:0000256" key="6">
    <source>
        <dbReference type="ARBA" id="ARBA00023136"/>
    </source>
</evidence>
<keyword evidence="7" id="KW-0998">Cell outer membrane</keyword>
<accession>A0A975B8R1</accession>
<dbReference type="GO" id="GO:1990281">
    <property type="term" value="C:efflux pump complex"/>
    <property type="evidence" value="ECO:0007669"/>
    <property type="project" value="TreeGrafter"/>
</dbReference>
<dbReference type="GO" id="GO:0009279">
    <property type="term" value="C:cell outer membrane"/>
    <property type="evidence" value="ECO:0007669"/>
    <property type="project" value="UniProtKB-SubCell"/>
</dbReference>
<dbReference type="AlphaFoldDB" id="A0A975B8R1"/>
<dbReference type="InterPro" id="IPR051906">
    <property type="entry name" value="TolC-like"/>
</dbReference>
<keyword evidence="3" id="KW-0813">Transport</keyword>
<name>A0A975B8R1_9BACT</name>
<evidence type="ECO:0000256" key="1">
    <source>
        <dbReference type="ARBA" id="ARBA00004442"/>
    </source>
</evidence>
<dbReference type="InterPro" id="IPR003423">
    <property type="entry name" value="OMP_efflux"/>
</dbReference>
<evidence type="ECO:0000256" key="8">
    <source>
        <dbReference type="SAM" id="Coils"/>
    </source>
</evidence>
<keyword evidence="8" id="KW-0175">Coiled coil</keyword>
<evidence type="ECO:0000256" key="2">
    <source>
        <dbReference type="ARBA" id="ARBA00007613"/>
    </source>
</evidence>
<keyword evidence="5" id="KW-0812">Transmembrane</keyword>
<organism evidence="9 10">
    <name type="scientific">Desulfonema limicola</name>
    <dbReference type="NCBI Taxonomy" id="45656"/>
    <lineage>
        <taxon>Bacteria</taxon>
        <taxon>Pseudomonadati</taxon>
        <taxon>Thermodesulfobacteriota</taxon>
        <taxon>Desulfobacteria</taxon>
        <taxon>Desulfobacterales</taxon>
        <taxon>Desulfococcaceae</taxon>
        <taxon>Desulfonema</taxon>
    </lineage>
</organism>
<dbReference type="RefSeq" id="WP_207692412.1">
    <property type="nucleotide sequence ID" value="NZ_CP061799.1"/>
</dbReference>
<evidence type="ECO:0000256" key="5">
    <source>
        <dbReference type="ARBA" id="ARBA00022692"/>
    </source>
</evidence>
<dbReference type="Pfam" id="PF02321">
    <property type="entry name" value="OEP"/>
    <property type="match status" value="2"/>
</dbReference>
<proteinExistence type="inferred from homology"/>
<evidence type="ECO:0000313" key="10">
    <source>
        <dbReference type="Proteomes" id="UP000663720"/>
    </source>
</evidence>
<feature type="coiled-coil region" evidence="8">
    <location>
        <begin position="208"/>
        <end position="235"/>
    </location>
</feature>
<comment type="subcellular location">
    <subcellularLocation>
        <location evidence="1">Cell outer membrane</location>
    </subcellularLocation>
</comment>
<keyword evidence="6" id="KW-0472">Membrane</keyword>
<dbReference type="PANTHER" id="PTHR30026">
    <property type="entry name" value="OUTER MEMBRANE PROTEIN TOLC"/>
    <property type="match status" value="1"/>
</dbReference>
<dbReference type="Gene3D" id="1.20.1600.10">
    <property type="entry name" value="Outer membrane efflux proteins (OEP)"/>
    <property type="match status" value="1"/>
</dbReference>
<protein>
    <submittedName>
        <fullName evidence="9">Outer membrane efflux protein</fullName>
    </submittedName>
</protein>
<evidence type="ECO:0000256" key="4">
    <source>
        <dbReference type="ARBA" id="ARBA00022452"/>
    </source>
</evidence>
<comment type="similarity">
    <text evidence="2">Belongs to the outer membrane factor (OMF) (TC 1.B.17) family.</text>
</comment>
<dbReference type="SUPFAM" id="SSF56954">
    <property type="entry name" value="Outer membrane efflux proteins (OEP)"/>
    <property type="match status" value="1"/>
</dbReference>
<dbReference type="KEGG" id="dli:dnl_31580"/>
<evidence type="ECO:0000256" key="7">
    <source>
        <dbReference type="ARBA" id="ARBA00023237"/>
    </source>
</evidence>
<sequence>MKGLSAIFSILSFILIQGIFIISLQSHAKGFDLSLSQAVARAAAHNPGIKAVEFQAVSAEEKILQAKSGFIPQIQLAGEYSHTNNPMWAFGTRLNQESIAQADFDPDRLNNPDSINNFISSISFSWPLYDQGQTLYSWKQAKLNHEAVMLLADRTRQQVTARTITAYFGALLARKNLEVAKQTLNTARTHLKMVESRYRGGFVVKSDLLRAQVHIAELEQQLAEALSQVDISECMLNVSMGIPENMHYVLTTPLEKGQPLKGSMDSWISQALSERPDLKHMKYQKTIAEKEIAKSRAARHPSFTLAGRYELNSEDMQEQASNYTIGAMVSFNLFSGGRISAKIRDAGAALKQVDAMIQAMEQQICGETRHAFFNAQSAWKRIQVAGAAVSQADESLRIVQNRYNSGLFTITDLLDAETALQQSRTNHLKAVHDFKTAETRLALAAGRIDDSRYDY</sequence>
<dbReference type="PANTHER" id="PTHR30026:SF20">
    <property type="entry name" value="OUTER MEMBRANE PROTEIN TOLC"/>
    <property type="match status" value="1"/>
</dbReference>
<evidence type="ECO:0000313" key="9">
    <source>
        <dbReference type="EMBL" id="QTA80845.1"/>
    </source>
</evidence>
<gene>
    <name evidence="9" type="ORF">dnl_31580</name>
</gene>
<evidence type="ECO:0000256" key="3">
    <source>
        <dbReference type="ARBA" id="ARBA00022448"/>
    </source>
</evidence>
<keyword evidence="4" id="KW-1134">Transmembrane beta strand</keyword>
<dbReference type="GO" id="GO:0015288">
    <property type="term" value="F:porin activity"/>
    <property type="evidence" value="ECO:0007669"/>
    <property type="project" value="TreeGrafter"/>
</dbReference>
<reference evidence="9" key="1">
    <citation type="journal article" date="2021" name="Microb. Physiol.">
        <title>Proteogenomic Insights into the Physiology of Marine, Sulfate-Reducing, Filamentous Desulfonema limicola and Desulfonema magnum.</title>
        <authorList>
            <person name="Schnaars V."/>
            <person name="Wohlbrand L."/>
            <person name="Scheve S."/>
            <person name="Hinrichs C."/>
            <person name="Reinhardt R."/>
            <person name="Rabus R."/>
        </authorList>
    </citation>
    <scope>NUCLEOTIDE SEQUENCE</scope>
    <source>
        <strain evidence="9">5ac10</strain>
    </source>
</reference>
<dbReference type="GO" id="GO:0015562">
    <property type="term" value="F:efflux transmembrane transporter activity"/>
    <property type="evidence" value="ECO:0007669"/>
    <property type="project" value="InterPro"/>
</dbReference>
<dbReference type="Proteomes" id="UP000663720">
    <property type="component" value="Chromosome"/>
</dbReference>